<comment type="caution">
    <text evidence="1">The sequence shown here is derived from an EMBL/GenBank/DDBJ whole genome shotgun (WGS) entry which is preliminary data.</text>
</comment>
<accession>A0A8S2XK66</accession>
<organism evidence="1 2">
    <name type="scientific">Didymodactylos carnosus</name>
    <dbReference type="NCBI Taxonomy" id="1234261"/>
    <lineage>
        <taxon>Eukaryota</taxon>
        <taxon>Metazoa</taxon>
        <taxon>Spiralia</taxon>
        <taxon>Gnathifera</taxon>
        <taxon>Rotifera</taxon>
        <taxon>Eurotatoria</taxon>
        <taxon>Bdelloidea</taxon>
        <taxon>Philodinida</taxon>
        <taxon>Philodinidae</taxon>
        <taxon>Didymodactylos</taxon>
    </lineage>
</organism>
<evidence type="ECO:0000313" key="2">
    <source>
        <dbReference type="Proteomes" id="UP000682733"/>
    </source>
</evidence>
<name>A0A8S2XK66_9BILA</name>
<proteinExistence type="predicted"/>
<gene>
    <name evidence="1" type="ORF">TMI583_LOCUS47822</name>
</gene>
<dbReference type="AlphaFoldDB" id="A0A8S2XK66"/>
<sequence>MIRKNICCVKKVTRLQIPQNTTDELQPVDCYFNRQIKSFLKACYHRVALDELDIHLHERNNIIRLASLMHNQLSADVFTPMIKYAWFSSGLMREDPSPFVSVNQVCFASFYYLCSMFEEIVFSTLFYQLSFPLKTQQIFLRSMAL</sequence>
<protein>
    <submittedName>
        <fullName evidence="1">Uncharacterized protein</fullName>
    </submittedName>
</protein>
<evidence type="ECO:0000313" key="1">
    <source>
        <dbReference type="EMBL" id="CAF4497539.1"/>
    </source>
</evidence>
<dbReference type="EMBL" id="CAJOBA010094404">
    <property type="protein sequence ID" value="CAF4497539.1"/>
    <property type="molecule type" value="Genomic_DNA"/>
</dbReference>
<reference evidence="1" key="1">
    <citation type="submission" date="2021-02" db="EMBL/GenBank/DDBJ databases">
        <authorList>
            <person name="Nowell W R."/>
        </authorList>
    </citation>
    <scope>NUCLEOTIDE SEQUENCE</scope>
</reference>
<dbReference type="Proteomes" id="UP000682733">
    <property type="component" value="Unassembled WGS sequence"/>
</dbReference>